<proteinExistence type="predicted"/>
<evidence type="ECO:0000313" key="1">
    <source>
        <dbReference type="EMBL" id="KAF2262997.1"/>
    </source>
</evidence>
<dbReference type="Proteomes" id="UP000800093">
    <property type="component" value="Unassembled WGS sequence"/>
</dbReference>
<sequence length="133" mass="14902">MSHLQYFVYEGFGERVRKDFHASQAVRVDNRIEISGQCGLDPITEKIPKDVNEQVDLAFANVELTLQKAGGKGWDQVYKVRAYCTPMNEELFVAVARNLKKYCPNHQPILTGVEVAGLYEGCCLELEVAAHLG</sequence>
<keyword evidence="2" id="KW-1185">Reference proteome</keyword>
<organism evidence="1 2">
    <name type="scientific">Lojkania enalia</name>
    <dbReference type="NCBI Taxonomy" id="147567"/>
    <lineage>
        <taxon>Eukaryota</taxon>
        <taxon>Fungi</taxon>
        <taxon>Dikarya</taxon>
        <taxon>Ascomycota</taxon>
        <taxon>Pezizomycotina</taxon>
        <taxon>Dothideomycetes</taxon>
        <taxon>Pleosporomycetidae</taxon>
        <taxon>Pleosporales</taxon>
        <taxon>Pleosporales incertae sedis</taxon>
        <taxon>Lojkania</taxon>
    </lineage>
</organism>
<comment type="caution">
    <text evidence="1">The sequence shown here is derived from an EMBL/GenBank/DDBJ whole genome shotgun (WGS) entry which is preliminary data.</text>
</comment>
<reference evidence="2" key="1">
    <citation type="journal article" date="2020" name="Stud. Mycol.">
        <title>101 Dothideomycetes genomes: A test case for predicting lifestyles and emergence of pathogens.</title>
        <authorList>
            <person name="Haridas S."/>
            <person name="Albert R."/>
            <person name="Binder M."/>
            <person name="Bloem J."/>
            <person name="LaButti K."/>
            <person name="Salamov A."/>
            <person name="Andreopoulos B."/>
            <person name="Baker S."/>
            <person name="Barry K."/>
            <person name="Bills G."/>
            <person name="Bluhm B."/>
            <person name="Cannon C."/>
            <person name="Castanera R."/>
            <person name="Culley D."/>
            <person name="Daum C."/>
            <person name="Ezra D."/>
            <person name="Gonzalez J."/>
            <person name="Henrissat B."/>
            <person name="Kuo A."/>
            <person name="Liang C."/>
            <person name="Lipzen A."/>
            <person name="Lutzoni F."/>
            <person name="Magnuson J."/>
            <person name="Mondo S."/>
            <person name="Nolan M."/>
            <person name="Ohm R."/>
            <person name="Pangilinan J."/>
            <person name="Park H.-J."/>
            <person name="Ramirez L."/>
            <person name="Alfaro M."/>
            <person name="Sun H."/>
            <person name="Tritt A."/>
            <person name="Yoshinaga Y."/>
            <person name="Zwiers L.-H."/>
            <person name="Turgeon B."/>
            <person name="Goodwin S."/>
            <person name="Spatafora J."/>
            <person name="Crous P."/>
            <person name="Grigoriev I."/>
        </authorList>
    </citation>
    <scope>NUCLEOTIDE SEQUENCE [LARGE SCALE GENOMIC DNA]</scope>
    <source>
        <strain evidence="2">CBS 304.66</strain>
    </source>
</reference>
<dbReference type="GO" id="GO:0005739">
    <property type="term" value="C:mitochondrion"/>
    <property type="evidence" value="ECO:0007669"/>
    <property type="project" value="TreeGrafter"/>
</dbReference>
<dbReference type="InterPro" id="IPR006175">
    <property type="entry name" value="YjgF/YER057c/UK114"/>
</dbReference>
<gene>
    <name evidence="1" type="ORF">CC78DRAFT_582041</name>
</gene>
<dbReference type="GO" id="GO:0019239">
    <property type="term" value="F:deaminase activity"/>
    <property type="evidence" value="ECO:0007669"/>
    <property type="project" value="TreeGrafter"/>
</dbReference>
<dbReference type="PANTHER" id="PTHR11803">
    <property type="entry name" value="2-IMINOBUTANOATE/2-IMINOPROPANOATE DEAMINASE RIDA"/>
    <property type="match status" value="1"/>
</dbReference>
<dbReference type="Pfam" id="PF01042">
    <property type="entry name" value="Ribonuc_L-PSP"/>
    <property type="match status" value="1"/>
</dbReference>
<dbReference type="OrthoDB" id="309640at2759"/>
<protein>
    <submittedName>
        <fullName evidence="1">YjgF-like protein</fullName>
    </submittedName>
</protein>
<dbReference type="PANTHER" id="PTHR11803:SF39">
    <property type="entry name" value="2-IMINOBUTANOATE_2-IMINOPROPANOATE DEAMINASE"/>
    <property type="match status" value="1"/>
</dbReference>
<dbReference type="GO" id="GO:0005829">
    <property type="term" value="C:cytosol"/>
    <property type="evidence" value="ECO:0007669"/>
    <property type="project" value="TreeGrafter"/>
</dbReference>
<dbReference type="Gene3D" id="3.30.1330.40">
    <property type="entry name" value="RutC-like"/>
    <property type="match status" value="1"/>
</dbReference>
<dbReference type="EMBL" id="ML986633">
    <property type="protein sequence ID" value="KAF2262997.1"/>
    <property type="molecule type" value="Genomic_DNA"/>
</dbReference>
<name>A0A9P4K818_9PLEO</name>
<evidence type="ECO:0000313" key="2">
    <source>
        <dbReference type="Proteomes" id="UP000800093"/>
    </source>
</evidence>
<dbReference type="InterPro" id="IPR035959">
    <property type="entry name" value="RutC-like_sf"/>
</dbReference>
<dbReference type="AlphaFoldDB" id="A0A9P4K818"/>
<accession>A0A9P4K818</accession>
<dbReference type="SUPFAM" id="SSF55298">
    <property type="entry name" value="YjgF-like"/>
    <property type="match status" value="1"/>
</dbReference>